<keyword evidence="2" id="KW-1185">Reference proteome</keyword>
<dbReference type="Proteomes" id="UP000006514">
    <property type="component" value="Unassembled WGS sequence"/>
</dbReference>
<dbReference type="EMBL" id="JH687860">
    <property type="protein sequence ID" value="EJD36482.1"/>
    <property type="molecule type" value="Genomic_DNA"/>
</dbReference>
<organism evidence="1 2">
    <name type="scientific">Auricularia subglabra (strain TFB-10046 / SS5)</name>
    <name type="common">White-rot fungus</name>
    <name type="synonym">Auricularia delicata (strain TFB10046)</name>
    <dbReference type="NCBI Taxonomy" id="717982"/>
    <lineage>
        <taxon>Eukaryota</taxon>
        <taxon>Fungi</taxon>
        <taxon>Dikarya</taxon>
        <taxon>Basidiomycota</taxon>
        <taxon>Agaricomycotina</taxon>
        <taxon>Agaricomycetes</taxon>
        <taxon>Auriculariales</taxon>
        <taxon>Auriculariaceae</taxon>
        <taxon>Auricularia</taxon>
    </lineage>
</organism>
<dbReference type="AlphaFoldDB" id="J0WT67"/>
<sequence>INIVANCAGLRVIGHPSRDLVRRCVIEGGYASSMQIAEEMAESSGTTLSSDGSTHRSLNYTSHHAHISFPDRAPVARFLRLARSPNHTTETQLTEWILKFKELVDRLKGSPRGRLIRFTLHTIARKAKWFVSDHVNDQRLLAKELRAMFRDLRIEELVFDLLDATGAIEYADAIAEERSAVIESAGGLLAWDFLPQAEHDLYEEEIRLRIAQRIGPAIYAGLSPSRCLIVDLFGDSRCGMHKNLNFVVAGNKAMKAAWALLGLTPPLPLPNKEKAGRADSRDGGIHAGGVKACQLFGMLFKPREKKRGYQDRFLVYMRQERHCPVSIPDVSNTRYGCHCDASAFTACASLVADAASIAFFLELVRKTKVKHKVFTNIEKNFWNALDDDPTLTEFAVLAIFGIAFSQPYLIAVRKPGVNALELEPLHEQLRQHCMAVLDDPQLVTGPLTDDSHVRGAFLGAEYSDYNRAVLRCIQDFRNVGRMPHLDALLQAFLRGVLDCFDRFTDEWAKDGLLATSPAELFEGLFAPATNDLNESQIARLRNGMLKRARQTLLYHNSLVSYEFNGTARFV</sequence>
<name>J0WT67_AURST</name>
<dbReference type="eggNOG" id="ENOG502SI1J">
    <property type="taxonomic scope" value="Eukaryota"/>
</dbReference>
<feature type="non-terminal residue" evidence="1">
    <location>
        <position position="570"/>
    </location>
</feature>
<dbReference type="OMA" id="INIVANC"/>
<gene>
    <name evidence="1" type="ORF">AURDEDRAFT_46183</name>
</gene>
<feature type="non-terminal residue" evidence="1">
    <location>
        <position position="1"/>
    </location>
</feature>
<reference evidence="2" key="1">
    <citation type="journal article" date="2012" name="Science">
        <title>The Paleozoic origin of enzymatic lignin decomposition reconstructed from 31 fungal genomes.</title>
        <authorList>
            <person name="Floudas D."/>
            <person name="Binder M."/>
            <person name="Riley R."/>
            <person name="Barry K."/>
            <person name="Blanchette R.A."/>
            <person name="Henrissat B."/>
            <person name="Martinez A.T."/>
            <person name="Otillar R."/>
            <person name="Spatafora J.W."/>
            <person name="Yadav J.S."/>
            <person name="Aerts A."/>
            <person name="Benoit I."/>
            <person name="Boyd A."/>
            <person name="Carlson A."/>
            <person name="Copeland A."/>
            <person name="Coutinho P.M."/>
            <person name="de Vries R.P."/>
            <person name="Ferreira P."/>
            <person name="Findley K."/>
            <person name="Foster B."/>
            <person name="Gaskell J."/>
            <person name="Glotzer D."/>
            <person name="Gorecki P."/>
            <person name="Heitman J."/>
            <person name="Hesse C."/>
            <person name="Hori C."/>
            <person name="Igarashi K."/>
            <person name="Jurgens J.A."/>
            <person name="Kallen N."/>
            <person name="Kersten P."/>
            <person name="Kohler A."/>
            <person name="Kuees U."/>
            <person name="Kumar T.K.A."/>
            <person name="Kuo A."/>
            <person name="LaButti K."/>
            <person name="Larrondo L.F."/>
            <person name="Lindquist E."/>
            <person name="Ling A."/>
            <person name="Lombard V."/>
            <person name="Lucas S."/>
            <person name="Lundell T."/>
            <person name="Martin R."/>
            <person name="McLaughlin D.J."/>
            <person name="Morgenstern I."/>
            <person name="Morin E."/>
            <person name="Murat C."/>
            <person name="Nagy L.G."/>
            <person name="Nolan M."/>
            <person name="Ohm R.A."/>
            <person name="Patyshakuliyeva A."/>
            <person name="Rokas A."/>
            <person name="Ruiz-Duenas F.J."/>
            <person name="Sabat G."/>
            <person name="Salamov A."/>
            <person name="Samejima M."/>
            <person name="Schmutz J."/>
            <person name="Slot J.C."/>
            <person name="St John F."/>
            <person name="Stenlid J."/>
            <person name="Sun H."/>
            <person name="Sun S."/>
            <person name="Syed K."/>
            <person name="Tsang A."/>
            <person name="Wiebenga A."/>
            <person name="Young D."/>
            <person name="Pisabarro A."/>
            <person name="Eastwood D.C."/>
            <person name="Martin F."/>
            <person name="Cullen D."/>
            <person name="Grigoriev I.V."/>
            <person name="Hibbett D.S."/>
        </authorList>
    </citation>
    <scope>NUCLEOTIDE SEQUENCE [LARGE SCALE GENOMIC DNA]</scope>
    <source>
        <strain evidence="2">TFB10046</strain>
    </source>
</reference>
<dbReference type="OrthoDB" id="3236156at2759"/>
<evidence type="ECO:0000313" key="2">
    <source>
        <dbReference type="Proteomes" id="UP000006514"/>
    </source>
</evidence>
<dbReference type="KEGG" id="adl:AURDEDRAFT_46183"/>
<accession>J0WT67</accession>
<dbReference type="InParanoid" id="J0WT67"/>
<evidence type="ECO:0000313" key="1">
    <source>
        <dbReference type="EMBL" id="EJD36482.1"/>
    </source>
</evidence>
<protein>
    <submittedName>
        <fullName evidence="1">Uncharacterized protein</fullName>
    </submittedName>
</protein>
<proteinExistence type="predicted"/>